<organism evidence="1 2">
    <name type="scientific">Zopfia rhizophila CBS 207.26</name>
    <dbReference type="NCBI Taxonomy" id="1314779"/>
    <lineage>
        <taxon>Eukaryota</taxon>
        <taxon>Fungi</taxon>
        <taxon>Dikarya</taxon>
        <taxon>Ascomycota</taxon>
        <taxon>Pezizomycotina</taxon>
        <taxon>Dothideomycetes</taxon>
        <taxon>Dothideomycetes incertae sedis</taxon>
        <taxon>Zopfiaceae</taxon>
        <taxon>Zopfia</taxon>
    </lineage>
</organism>
<proteinExistence type="predicted"/>
<dbReference type="Proteomes" id="UP000800200">
    <property type="component" value="Unassembled WGS sequence"/>
</dbReference>
<dbReference type="AlphaFoldDB" id="A0A6A6EA20"/>
<dbReference type="EMBL" id="ML994623">
    <property type="protein sequence ID" value="KAF2188664.1"/>
    <property type="molecule type" value="Genomic_DNA"/>
</dbReference>
<dbReference type="PANTHER" id="PTHR47751:SF1">
    <property type="entry name" value="SUPERFAMILY HYDROLASE, PUTATIVE (AFU_ORTHOLOGUE AFUA_2G16580)-RELATED"/>
    <property type="match status" value="1"/>
</dbReference>
<evidence type="ECO:0000313" key="1">
    <source>
        <dbReference type="EMBL" id="KAF2188664.1"/>
    </source>
</evidence>
<sequence>MAGVKEQTASLYAKKRSEAGFTTVCFDATKQVGICAGGDDAVAAAKANYRLTAVATISMVNIGNSARLGWYDDESHSKPVETFKQAAAQIEPENNDDNIPYDLKEAHDYYLTLRAGSRWQTGKLDKAVGATKVVVPKGTHMYVYDKKFVGPAVKDVADLMKANLS</sequence>
<reference evidence="1" key="1">
    <citation type="journal article" date="2020" name="Stud. Mycol.">
        <title>101 Dothideomycetes genomes: a test case for predicting lifestyles and emergence of pathogens.</title>
        <authorList>
            <person name="Haridas S."/>
            <person name="Albert R."/>
            <person name="Binder M."/>
            <person name="Bloem J."/>
            <person name="Labutti K."/>
            <person name="Salamov A."/>
            <person name="Andreopoulos B."/>
            <person name="Baker S."/>
            <person name="Barry K."/>
            <person name="Bills G."/>
            <person name="Bluhm B."/>
            <person name="Cannon C."/>
            <person name="Castanera R."/>
            <person name="Culley D."/>
            <person name="Daum C."/>
            <person name="Ezra D."/>
            <person name="Gonzalez J."/>
            <person name="Henrissat B."/>
            <person name="Kuo A."/>
            <person name="Liang C."/>
            <person name="Lipzen A."/>
            <person name="Lutzoni F."/>
            <person name="Magnuson J."/>
            <person name="Mondo S."/>
            <person name="Nolan M."/>
            <person name="Ohm R."/>
            <person name="Pangilinan J."/>
            <person name="Park H.-J."/>
            <person name="Ramirez L."/>
            <person name="Alfaro M."/>
            <person name="Sun H."/>
            <person name="Tritt A."/>
            <person name="Yoshinaga Y."/>
            <person name="Zwiers L.-H."/>
            <person name="Turgeon B."/>
            <person name="Goodwin S."/>
            <person name="Spatafora J."/>
            <person name="Crous P."/>
            <person name="Grigoriev I."/>
        </authorList>
    </citation>
    <scope>NUCLEOTIDE SEQUENCE</scope>
    <source>
        <strain evidence="1">CBS 207.26</strain>
    </source>
</reference>
<dbReference type="OrthoDB" id="2498029at2759"/>
<name>A0A6A6EA20_9PEZI</name>
<dbReference type="InterPro" id="IPR051411">
    <property type="entry name" value="Polyketide_trans_af380"/>
</dbReference>
<evidence type="ECO:0000313" key="2">
    <source>
        <dbReference type="Proteomes" id="UP000800200"/>
    </source>
</evidence>
<accession>A0A6A6EA20</accession>
<protein>
    <submittedName>
        <fullName evidence="1">Uncharacterized protein</fullName>
    </submittedName>
</protein>
<keyword evidence="2" id="KW-1185">Reference proteome</keyword>
<gene>
    <name evidence="1" type="ORF">K469DRAFT_737444</name>
</gene>
<dbReference type="PANTHER" id="PTHR47751">
    <property type="entry name" value="SUPERFAMILY HYDROLASE, PUTATIVE (AFU_ORTHOLOGUE AFUA_2G16580)-RELATED"/>
    <property type="match status" value="1"/>
</dbReference>